<dbReference type="InterPro" id="IPR000873">
    <property type="entry name" value="AMP-dep_synth/lig_dom"/>
</dbReference>
<dbReference type="CDD" id="cd19540">
    <property type="entry name" value="LCL_NRPS-like"/>
    <property type="match status" value="1"/>
</dbReference>
<dbReference type="RefSeq" id="WP_323451841.1">
    <property type="nucleotide sequence ID" value="NZ_BSBI01000027.1"/>
</dbReference>
<dbReference type="InterPro" id="IPR001242">
    <property type="entry name" value="Condensation_dom"/>
</dbReference>
<comment type="caution">
    <text evidence="4">The sequence shown here is derived from an EMBL/GenBank/DDBJ whole genome shotgun (WGS) entry which is preliminary data.</text>
</comment>
<feature type="region of interest" description="Disordered" evidence="1">
    <location>
        <begin position="203"/>
        <end position="223"/>
    </location>
</feature>
<dbReference type="Proteomes" id="UP001291653">
    <property type="component" value="Unassembled WGS sequence"/>
</dbReference>
<dbReference type="PANTHER" id="PTHR45527:SF1">
    <property type="entry name" value="FATTY ACID SYNTHASE"/>
    <property type="match status" value="1"/>
</dbReference>
<proteinExistence type="predicted"/>
<dbReference type="Pfam" id="PF00668">
    <property type="entry name" value="Condensation"/>
    <property type="match status" value="1"/>
</dbReference>
<dbReference type="InterPro" id="IPR023213">
    <property type="entry name" value="CAT-like_dom_sf"/>
</dbReference>
<sequence>MIPLSFAQRRLWFLGQLEGPSAAYNIPLALRLTGELDGDALAAALRDVIGRHEVLRTVFPAADGEPYQRILPVGEAGFELRTVQVPAERLADEVERASAHAFELAAEIPVRASLFAVAPDDHVLVLVVHHIAADGWSMGPLTRDISTAYLARLAGREPEWAPLPVQYADYTLWQRELLGSEDDPESTLSEQVAHWRRTLDGAPEELDLPADRSRPAQAGPDGHTAELELSADTHRRLQELAREQGATLFMVVHSALAVLLSRMGAGDDVPIGTLVAGRTDEGLNDLVGCFVNNLVIRADVSGDPAFTDVLRRVREAALDAYEHQDVPFEKLVEELAPTRSLSRHPLFQVMAAVESADLVTSGRRGGPALELPGLRIDMFPGGRQARDLDLDLVVRETVDGDGRPAGLECALIGSADLFDAGTVERIAGLVANVLETVAADPAVPVRSMELLRPDERRLMLQDWNDTGAAVPGGLVPGLFSERAVGVWDEPALIGVGVELSYGEVEERSNRLARWLIGAGVGPESVVALRLERSPDLLLAVLAVLKAGGAYLALDPNLPEERSAFVLGDARPVVVLDGEVLGGLLDGGLGGFSGSVVSDGDRLGGLLPGHPAYVVYTSGSTGVPKGVVVSHGGFANLSLSHGRFGVGRGARVAQFASAGFD</sequence>
<evidence type="ECO:0008006" key="6">
    <source>
        <dbReference type="Google" id="ProtNLM"/>
    </source>
</evidence>
<accession>A0ABQ5PBH7</accession>
<evidence type="ECO:0000256" key="1">
    <source>
        <dbReference type="SAM" id="MobiDB-lite"/>
    </source>
</evidence>
<dbReference type="PROSITE" id="PS00455">
    <property type="entry name" value="AMP_BINDING"/>
    <property type="match status" value="1"/>
</dbReference>
<feature type="non-terminal residue" evidence="4">
    <location>
        <position position="660"/>
    </location>
</feature>
<gene>
    <name evidence="4" type="ORF">SYYSPA8_36480</name>
</gene>
<feature type="domain" description="AMP-dependent synthetase/ligase" evidence="2">
    <location>
        <begin position="482"/>
        <end position="660"/>
    </location>
</feature>
<dbReference type="PANTHER" id="PTHR45527">
    <property type="entry name" value="NONRIBOSOMAL PEPTIDE SYNTHETASE"/>
    <property type="match status" value="1"/>
</dbReference>
<feature type="domain" description="Condensation" evidence="3">
    <location>
        <begin position="1"/>
        <end position="459"/>
    </location>
</feature>
<dbReference type="Pfam" id="PF00501">
    <property type="entry name" value="AMP-binding"/>
    <property type="match status" value="1"/>
</dbReference>
<organism evidence="4 5">
    <name type="scientific">Streptomyces yaizuensis</name>
    <dbReference type="NCBI Taxonomy" id="2989713"/>
    <lineage>
        <taxon>Bacteria</taxon>
        <taxon>Bacillati</taxon>
        <taxon>Actinomycetota</taxon>
        <taxon>Actinomycetes</taxon>
        <taxon>Kitasatosporales</taxon>
        <taxon>Streptomycetaceae</taxon>
        <taxon>Streptomyces</taxon>
    </lineage>
</organism>
<protein>
    <recommendedName>
        <fullName evidence="6">Non-ribosomal peptide synthetase</fullName>
    </recommendedName>
</protein>
<dbReference type="SUPFAM" id="SSF56801">
    <property type="entry name" value="Acetyl-CoA synthetase-like"/>
    <property type="match status" value="1"/>
</dbReference>
<dbReference type="Gene3D" id="3.40.50.980">
    <property type="match status" value="2"/>
</dbReference>
<keyword evidence="5" id="KW-1185">Reference proteome</keyword>
<name>A0ABQ5PBH7_9ACTN</name>
<dbReference type="EMBL" id="BSBI01000027">
    <property type="protein sequence ID" value="GLF99915.1"/>
    <property type="molecule type" value="Genomic_DNA"/>
</dbReference>
<dbReference type="Gene3D" id="3.30.559.10">
    <property type="entry name" value="Chloramphenicol acetyltransferase-like domain"/>
    <property type="match status" value="1"/>
</dbReference>
<dbReference type="InterPro" id="IPR020845">
    <property type="entry name" value="AMP-binding_CS"/>
</dbReference>
<evidence type="ECO:0000313" key="5">
    <source>
        <dbReference type="Proteomes" id="UP001291653"/>
    </source>
</evidence>
<dbReference type="Gene3D" id="3.30.559.30">
    <property type="entry name" value="Nonribosomal peptide synthetase, condensation domain"/>
    <property type="match status" value="1"/>
</dbReference>
<reference evidence="4 5" key="1">
    <citation type="submission" date="2022-10" db="EMBL/GenBank/DDBJ databases">
        <title>Draft genome sequence of Streptomyces sp. YSPA8.</title>
        <authorList>
            <person name="Moriuchi R."/>
            <person name="Dohra H."/>
            <person name="Yamamura H."/>
            <person name="Kodani S."/>
        </authorList>
    </citation>
    <scope>NUCLEOTIDE SEQUENCE [LARGE SCALE GENOMIC DNA]</scope>
    <source>
        <strain evidence="4 5">YSPA8</strain>
    </source>
</reference>
<evidence type="ECO:0000259" key="2">
    <source>
        <dbReference type="Pfam" id="PF00501"/>
    </source>
</evidence>
<evidence type="ECO:0000313" key="4">
    <source>
        <dbReference type="EMBL" id="GLF99915.1"/>
    </source>
</evidence>
<dbReference type="SUPFAM" id="SSF52777">
    <property type="entry name" value="CoA-dependent acyltransferases"/>
    <property type="match status" value="2"/>
</dbReference>
<evidence type="ECO:0000259" key="3">
    <source>
        <dbReference type="Pfam" id="PF00668"/>
    </source>
</evidence>